<evidence type="ECO:0000256" key="3">
    <source>
        <dbReference type="ARBA" id="ARBA00022481"/>
    </source>
</evidence>
<dbReference type="NCBIfam" id="TIGR02532">
    <property type="entry name" value="IV_pilin_GFxxxE"/>
    <property type="match status" value="1"/>
</dbReference>
<gene>
    <name evidence="9" type="ORF">KBTEX_03564</name>
</gene>
<dbReference type="PROSITE" id="PS00409">
    <property type="entry name" value="PROKAR_NTER_METHYL"/>
    <property type="match status" value="1"/>
</dbReference>
<feature type="domain" description="General secretion pathway GspH" evidence="8">
    <location>
        <begin position="42"/>
        <end position="160"/>
    </location>
</feature>
<keyword evidence="7" id="KW-0472">Membrane</keyword>
<evidence type="ECO:0000256" key="5">
    <source>
        <dbReference type="ARBA" id="ARBA00022692"/>
    </source>
</evidence>
<evidence type="ECO:0000259" key="8">
    <source>
        <dbReference type="Pfam" id="PF12019"/>
    </source>
</evidence>
<organism evidence="9">
    <name type="scientific">uncultured organism</name>
    <dbReference type="NCBI Taxonomy" id="155900"/>
    <lineage>
        <taxon>unclassified sequences</taxon>
        <taxon>environmental samples</taxon>
    </lineage>
</organism>
<keyword evidence="2" id="KW-1003">Cell membrane</keyword>
<dbReference type="Gene3D" id="3.55.40.10">
    <property type="entry name" value="minor pseudopilin epsh domain"/>
    <property type="match status" value="1"/>
</dbReference>
<dbReference type="Pfam" id="PF07963">
    <property type="entry name" value="N_methyl"/>
    <property type="match status" value="1"/>
</dbReference>
<keyword evidence="4" id="KW-0997">Cell inner membrane</keyword>
<keyword evidence="3" id="KW-0488">Methylation</keyword>
<comment type="subcellular location">
    <subcellularLocation>
        <location evidence="1">Cell inner membrane</location>
        <topology evidence="1">Single-pass membrane protein</topology>
    </subcellularLocation>
</comment>
<dbReference type="InterPro" id="IPR045584">
    <property type="entry name" value="Pilin-like"/>
</dbReference>
<dbReference type="InterPro" id="IPR012902">
    <property type="entry name" value="N_methyl_site"/>
</dbReference>
<name>A0A5B8RF59_9ZZZZ</name>
<dbReference type="AlphaFoldDB" id="A0A5B8RF59"/>
<evidence type="ECO:0000256" key="4">
    <source>
        <dbReference type="ARBA" id="ARBA00022519"/>
    </source>
</evidence>
<evidence type="ECO:0000256" key="7">
    <source>
        <dbReference type="ARBA" id="ARBA00023136"/>
    </source>
</evidence>
<protein>
    <recommendedName>
        <fullName evidence="8">General secretion pathway GspH domain-containing protein</fullName>
    </recommendedName>
</protein>
<dbReference type="Pfam" id="PF12019">
    <property type="entry name" value="GspH"/>
    <property type="match status" value="1"/>
</dbReference>
<evidence type="ECO:0000256" key="6">
    <source>
        <dbReference type="ARBA" id="ARBA00022989"/>
    </source>
</evidence>
<proteinExistence type="predicted"/>
<reference evidence="9" key="1">
    <citation type="submission" date="2019-06" db="EMBL/GenBank/DDBJ databases">
        <authorList>
            <person name="Murdoch R.W."/>
            <person name="Fathepure B."/>
        </authorList>
    </citation>
    <scope>NUCLEOTIDE SEQUENCE</scope>
</reference>
<dbReference type="InterPro" id="IPR022346">
    <property type="entry name" value="T2SS_GspH"/>
</dbReference>
<dbReference type="EMBL" id="MN079215">
    <property type="protein sequence ID" value="QEA07216.1"/>
    <property type="molecule type" value="Genomic_DNA"/>
</dbReference>
<evidence type="ECO:0000256" key="1">
    <source>
        <dbReference type="ARBA" id="ARBA00004377"/>
    </source>
</evidence>
<sequence length="176" mass="19056">MHRRGFTLIELLVTVALLAAILGIAIPTLSTIVRSTALSSSTNRFLTTLAFARSEAVKRGERITVRRSGTDWSAGWVVFVDRDGSGDRNNTEPLLRDSRALRDGFRLTGNQMVSESLSYIPQGYPRTASGALQMGTFTVCDDTGITTAGHARAVVISATGRARVSHRISDIDKNDC</sequence>
<dbReference type="GO" id="GO:0005886">
    <property type="term" value="C:plasma membrane"/>
    <property type="evidence" value="ECO:0007669"/>
    <property type="project" value="UniProtKB-SubCell"/>
</dbReference>
<keyword evidence="6" id="KW-1133">Transmembrane helix</keyword>
<keyword evidence="5" id="KW-0812">Transmembrane</keyword>
<evidence type="ECO:0000256" key="2">
    <source>
        <dbReference type="ARBA" id="ARBA00022475"/>
    </source>
</evidence>
<dbReference type="SUPFAM" id="SSF54523">
    <property type="entry name" value="Pili subunits"/>
    <property type="match status" value="1"/>
</dbReference>
<accession>A0A5B8RF59</accession>
<evidence type="ECO:0000313" key="9">
    <source>
        <dbReference type="EMBL" id="QEA07216.1"/>
    </source>
</evidence>